<keyword evidence="6 10" id="KW-0812">Transmembrane</keyword>
<dbReference type="PRINTS" id="PR00344">
    <property type="entry name" value="BCTRLSENSOR"/>
</dbReference>
<feature type="domain" description="Histidine kinase" evidence="11">
    <location>
        <begin position="266"/>
        <end position="489"/>
    </location>
</feature>
<dbReference type="SMART" id="SM00387">
    <property type="entry name" value="HATPase_c"/>
    <property type="match status" value="1"/>
</dbReference>
<protein>
    <recommendedName>
        <fullName evidence="3">histidine kinase</fullName>
        <ecNumber evidence="3">2.7.13.3</ecNumber>
    </recommendedName>
</protein>
<proteinExistence type="predicted"/>
<comment type="subcellular location">
    <subcellularLocation>
        <location evidence="2">Cell membrane</location>
        <topology evidence="2">Multi-pass membrane protein</topology>
    </subcellularLocation>
</comment>
<organism evidence="13 14">
    <name type="scientific">Oceanidesulfovibrio indonesiensis</name>
    <dbReference type="NCBI Taxonomy" id="54767"/>
    <lineage>
        <taxon>Bacteria</taxon>
        <taxon>Pseudomonadati</taxon>
        <taxon>Thermodesulfobacteriota</taxon>
        <taxon>Desulfovibrionia</taxon>
        <taxon>Desulfovibrionales</taxon>
        <taxon>Desulfovibrionaceae</taxon>
        <taxon>Oceanidesulfovibrio</taxon>
    </lineage>
</organism>
<feature type="modified residue" description="4-aspartylphosphate" evidence="9">
    <location>
        <position position="560"/>
    </location>
</feature>
<dbReference type="PROSITE" id="PS50110">
    <property type="entry name" value="RESPONSE_REGULATORY"/>
    <property type="match status" value="1"/>
</dbReference>
<dbReference type="Gene3D" id="3.40.50.2300">
    <property type="match status" value="1"/>
</dbReference>
<evidence type="ECO:0000313" key="13">
    <source>
        <dbReference type="EMBL" id="TVM17867.1"/>
    </source>
</evidence>
<dbReference type="PANTHER" id="PTHR43065:SF42">
    <property type="entry name" value="TWO-COMPONENT SENSOR PPRA"/>
    <property type="match status" value="1"/>
</dbReference>
<dbReference type="Gene3D" id="3.30.565.10">
    <property type="entry name" value="Histidine kinase-like ATPase, C-terminal domain"/>
    <property type="match status" value="1"/>
</dbReference>
<dbReference type="RefSeq" id="WP_144302520.1">
    <property type="nucleotide sequence ID" value="NZ_QMIE01000005.1"/>
</dbReference>
<dbReference type="PANTHER" id="PTHR43065">
    <property type="entry name" value="SENSOR HISTIDINE KINASE"/>
    <property type="match status" value="1"/>
</dbReference>
<dbReference type="InterPro" id="IPR011006">
    <property type="entry name" value="CheY-like_superfamily"/>
</dbReference>
<sequence>MFNLRTLFTHRSYTIISRVGLLLLFLSLFAAAISVVYSYYINKSQKETQIAAREMMLTGHQRTLKAAVISLADTLGEMVRETIAEGGDPETQLREVINEVRYEEYGYYFVYNTSGVNITHPFFPEFRGQMRMEVEDNEGTRYIKALTEKALAGGGFVSYNFYKPGQDTLLPKLVYAHPIPGTEYWLGSGLYIDDINREQQRISQRFAHIHRRAIVTVGAGVVIVLLFVVLPVSILMINSILKPWRQLEKELMQAQKMEAIGIFAGGIAHDFSNVLGAITACSELAMYDTDKNSPVYEDLQHIHKAAKRGKSLVRRIKEFSRKTDTPRSTVNLARVTGECMELVQTILPANVDVRIRIHVDDIRVRADPDQLLQVIMNLCTNAEQAMRGFKAVLTVELDAVELDADEARAMGLKAGSYARLSVQDTGVGMKPVILKRIFEPFYTTRRKSRGTGLGLSMTQSIVTMHGGAITVNSALGKGSVFKVLLPCADEGQENIPDVKRPDLPHGTESLLIVDDDKDLLSSLHKLFTRLGYTVTSCNDSYKALEMFMEAPHSFDLLLTDQLMPKMTGAELIKEIKQINQKLPVILCSGFEGDGRLQRVPKDLKKAGVSIFFRKPFDTIEICRAVRGLLDTTKFEREMQNSKGNEEWRAYLS</sequence>
<dbReference type="InterPro" id="IPR036890">
    <property type="entry name" value="HATPase_C_sf"/>
</dbReference>
<keyword evidence="4" id="KW-1003">Cell membrane</keyword>
<gene>
    <name evidence="13" type="ORF">DPQ33_07075</name>
</gene>
<dbReference type="InterPro" id="IPR036097">
    <property type="entry name" value="HisK_dim/P_sf"/>
</dbReference>
<evidence type="ECO:0000259" key="12">
    <source>
        <dbReference type="PROSITE" id="PS50110"/>
    </source>
</evidence>
<dbReference type="Pfam" id="PF00072">
    <property type="entry name" value="Response_reg"/>
    <property type="match status" value="1"/>
</dbReference>
<evidence type="ECO:0000256" key="5">
    <source>
        <dbReference type="ARBA" id="ARBA00022553"/>
    </source>
</evidence>
<evidence type="ECO:0000256" key="3">
    <source>
        <dbReference type="ARBA" id="ARBA00012438"/>
    </source>
</evidence>
<evidence type="ECO:0000256" key="10">
    <source>
        <dbReference type="SAM" id="Phobius"/>
    </source>
</evidence>
<evidence type="ECO:0000259" key="11">
    <source>
        <dbReference type="PROSITE" id="PS50109"/>
    </source>
</evidence>
<evidence type="ECO:0000256" key="1">
    <source>
        <dbReference type="ARBA" id="ARBA00000085"/>
    </source>
</evidence>
<keyword evidence="8 10" id="KW-0472">Membrane</keyword>
<dbReference type="InterPro" id="IPR001789">
    <property type="entry name" value="Sig_transdc_resp-reg_receiver"/>
</dbReference>
<dbReference type="AlphaFoldDB" id="A0A7M3MG83"/>
<keyword evidence="7 10" id="KW-1133">Transmembrane helix</keyword>
<dbReference type="SMART" id="SM00388">
    <property type="entry name" value="HisKA"/>
    <property type="match status" value="1"/>
</dbReference>
<evidence type="ECO:0000256" key="9">
    <source>
        <dbReference type="PROSITE-ProRule" id="PRU00169"/>
    </source>
</evidence>
<dbReference type="Pfam" id="PF17200">
    <property type="entry name" value="sCache_2"/>
    <property type="match status" value="1"/>
</dbReference>
<accession>A0A7M3MG83</accession>
<dbReference type="GO" id="GO:0000155">
    <property type="term" value="F:phosphorelay sensor kinase activity"/>
    <property type="evidence" value="ECO:0007669"/>
    <property type="project" value="InterPro"/>
</dbReference>
<dbReference type="InterPro" id="IPR005467">
    <property type="entry name" value="His_kinase_dom"/>
</dbReference>
<dbReference type="PROSITE" id="PS50109">
    <property type="entry name" value="HIS_KIN"/>
    <property type="match status" value="1"/>
</dbReference>
<evidence type="ECO:0000256" key="7">
    <source>
        <dbReference type="ARBA" id="ARBA00022989"/>
    </source>
</evidence>
<dbReference type="SUPFAM" id="SSF52172">
    <property type="entry name" value="CheY-like"/>
    <property type="match status" value="1"/>
</dbReference>
<evidence type="ECO:0000256" key="4">
    <source>
        <dbReference type="ARBA" id="ARBA00022475"/>
    </source>
</evidence>
<comment type="catalytic activity">
    <reaction evidence="1">
        <text>ATP + protein L-histidine = ADP + protein N-phospho-L-histidine.</text>
        <dbReference type="EC" id="2.7.13.3"/>
    </reaction>
</comment>
<evidence type="ECO:0000256" key="6">
    <source>
        <dbReference type="ARBA" id="ARBA00022692"/>
    </source>
</evidence>
<dbReference type="OrthoDB" id="9813024at2"/>
<dbReference type="CDD" id="cd00156">
    <property type="entry name" value="REC"/>
    <property type="match status" value="1"/>
</dbReference>
<keyword evidence="5 9" id="KW-0597">Phosphoprotein</keyword>
<feature type="domain" description="Response regulatory" evidence="12">
    <location>
        <begin position="509"/>
        <end position="629"/>
    </location>
</feature>
<name>A0A7M3MG83_9BACT</name>
<dbReference type="Gene3D" id="1.10.287.130">
    <property type="match status" value="1"/>
</dbReference>
<dbReference type="InterPro" id="IPR033480">
    <property type="entry name" value="sCache_2"/>
</dbReference>
<dbReference type="InterPro" id="IPR003661">
    <property type="entry name" value="HisK_dim/P_dom"/>
</dbReference>
<feature type="transmembrane region" description="Helical" evidence="10">
    <location>
        <begin position="20"/>
        <end position="40"/>
    </location>
</feature>
<comment type="caution">
    <text evidence="13">The sequence shown here is derived from an EMBL/GenBank/DDBJ whole genome shotgun (WGS) entry which is preliminary data.</text>
</comment>
<evidence type="ECO:0000256" key="8">
    <source>
        <dbReference type="ARBA" id="ARBA00023136"/>
    </source>
</evidence>
<dbReference type="SMART" id="SM01049">
    <property type="entry name" value="Cache_2"/>
    <property type="match status" value="1"/>
</dbReference>
<dbReference type="Gene3D" id="3.30.450.20">
    <property type="entry name" value="PAS domain"/>
    <property type="match status" value="1"/>
</dbReference>
<dbReference type="EMBL" id="QMIE01000005">
    <property type="protein sequence ID" value="TVM17867.1"/>
    <property type="molecule type" value="Genomic_DNA"/>
</dbReference>
<reference evidence="13 14" key="1">
    <citation type="submission" date="2018-06" db="EMBL/GenBank/DDBJ databases">
        <title>Complete genome of Desulfovibrio indonesiensis P37SLT.</title>
        <authorList>
            <person name="Crispim J.S."/>
            <person name="Vidigal P.M.P."/>
            <person name="Silva L.C.F."/>
            <person name="Laguardia C.N."/>
            <person name="Araujo L.C."/>
            <person name="Dias R.S."/>
            <person name="Sousa M.P."/>
            <person name="Paula S.O."/>
            <person name="Silva C."/>
        </authorList>
    </citation>
    <scope>NUCLEOTIDE SEQUENCE [LARGE SCALE GENOMIC DNA]</scope>
    <source>
        <strain evidence="13 14">P37SLT</strain>
    </source>
</reference>
<dbReference type="InterPro" id="IPR003594">
    <property type="entry name" value="HATPase_dom"/>
</dbReference>
<evidence type="ECO:0000313" key="14">
    <source>
        <dbReference type="Proteomes" id="UP000448292"/>
    </source>
</evidence>
<keyword evidence="14" id="KW-1185">Reference proteome</keyword>
<dbReference type="GO" id="GO:0005886">
    <property type="term" value="C:plasma membrane"/>
    <property type="evidence" value="ECO:0007669"/>
    <property type="project" value="UniProtKB-SubCell"/>
</dbReference>
<dbReference type="InterPro" id="IPR004358">
    <property type="entry name" value="Sig_transdc_His_kin-like_C"/>
</dbReference>
<dbReference type="EC" id="2.7.13.3" evidence="3"/>
<dbReference type="Pfam" id="PF02518">
    <property type="entry name" value="HATPase_c"/>
    <property type="match status" value="1"/>
</dbReference>
<feature type="transmembrane region" description="Helical" evidence="10">
    <location>
        <begin position="213"/>
        <end position="237"/>
    </location>
</feature>
<evidence type="ECO:0000256" key="2">
    <source>
        <dbReference type="ARBA" id="ARBA00004651"/>
    </source>
</evidence>
<dbReference type="Proteomes" id="UP000448292">
    <property type="component" value="Unassembled WGS sequence"/>
</dbReference>
<dbReference type="SUPFAM" id="SSF47384">
    <property type="entry name" value="Homodimeric domain of signal transducing histidine kinase"/>
    <property type="match status" value="1"/>
</dbReference>
<dbReference type="SUPFAM" id="SSF55874">
    <property type="entry name" value="ATPase domain of HSP90 chaperone/DNA topoisomerase II/histidine kinase"/>
    <property type="match status" value="1"/>
</dbReference>
<dbReference type="SMART" id="SM00448">
    <property type="entry name" value="REC"/>
    <property type="match status" value="1"/>
</dbReference>